<evidence type="ECO:0000313" key="1">
    <source>
        <dbReference type="EMBL" id="GLW73425.1"/>
    </source>
</evidence>
<sequence length="93" mass="9782">MNSAHPHGAPEPHDEQDLLVLHAVFDRAYVLLLRGAADNTADGLDADFARAAASGLPVLVDLAALHHGSQEFLALLIDAHRHGAELIGPLSPP</sequence>
<evidence type="ECO:0000313" key="2">
    <source>
        <dbReference type="Proteomes" id="UP001165041"/>
    </source>
</evidence>
<dbReference type="EMBL" id="BSSA01000025">
    <property type="protein sequence ID" value="GLW73425.1"/>
    <property type="molecule type" value="Genomic_DNA"/>
</dbReference>
<protein>
    <submittedName>
        <fullName evidence="1">Uncharacterized protein</fullName>
    </submittedName>
</protein>
<proteinExistence type="predicted"/>
<reference evidence="1" key="1">
    <citation type="submission" date="2023-02" db="EMBL/GenBank/DDBJ databases">
        <title>Kitasatospora phosalacinea NBRC 14627.</title>
        <authorList>
            <person name="Ichikawa N."/>
            <person name="Sato H."/>
            <person name="Tonouchi N."/>
        </authorList>
    </citation>
    <scope>NUCLEOTIDE SEQUENCE</scope>
    <source>
        <strain evidence="1">NBRC 14627</strain>
    </source>
</reference>
<dbReference type="RefSeq" id="WP_285739072.1">
    <property type="nucleotide sequence ID" value="NZ_BSSA01000025.1"/>
</dbReference>
<name>A0A9W6QAH7_9ACTN</name>
<gene>
    <name evidence="1" type="ORF">Kpho02_57240</name>
</gene>
<dbReference type="AlphaFoldDB" id="A0A9W6QAH7"/>
<accession>A0A9W6QAH7</accession>
<comment type="caution">
    <text evidence="1">The sequence shown here is derived from an EMBL/GenBank/DDBJ whole genome shotgun (WGS) entry which is preliminary data.</text>
</comment>
<organism evidence="1 2">
    <name type="scientific">Kitasatospora phosalacinea</name>
    <dbReference type="NCBI Taxonomy" id="2065"/>
    <lineage>
        <taxon>Bacteria</taxon>
        <taxon>Bacillati</taxon>
        <taxon>Actinomycetota</taxon>
        <taxon>Actinomycetes</taxon>
        <taxon>Kitasatosporales</taxon>
        <taxon>Streptomycetaceae</taxon>
        <taxon>Kitasatospora</taxon>
    </lineage>
</organism>
<dbReference type="Proteomes" id="UP001165041">
    <property type="component" value="Unassembled WGS sequence"/>
</dbReference>